<keyword evidence="1" id="KW-0805">Transcription regulation</keyword>
<proteinExistence type="predicted"/>
<evidence type="ECO:0000313" key="5">
    <source>
        <dbReference type="Proteomes" id="UP000577707"/>
    </source>
</evidence>
<sequence>MSGTGLKQIAEVAKAPFGSIYHFFPGGKDDLAGETIRRAGADYRDLVLAFFDGPDDLITNVETAFAAAAAVLVETDYADACPIATVALEVASTNETLRQATAEVFTDWIEVGGRHLEQRGVPPEAARGLIIGFITSLEGAFVLARSLRSTEPLEVAGLTVKAAVREALGTAA</sequence>
<accession>A0A7W5F817</accession>
<keyword evidence="2" id="KW-0804">Transcription</keyword>
<evidence type="ECO:0000313" key="4">
    <source>
        <dbReference type="EMBL" id="MBB3088586.1"/>
    </source>
</evidence>
<name>A0A7W5F817_9ACTN</name>
<feature type="domain" description="Transcriptional regulator LmrA/YxaF-like C-terminal" evidence="3">
    <location>
        <begin position="60"/>
        <end position="156"/>
    </location>
</feature>
<keyword evidence="5" id="KW-1185">Reference proteome</keyword>
<dbReference type="Gene3D" id="1.10.357.10">
    <property type="entry name" value="Tetracycline Repressor, domain 2"/>
    <property type="match status" value="1"/>
</dbReference>
<dbReference type="InterPro" id="IPR009057">
    <property type="entry name" value="Homeodomain-like_sf"/>
</dbReference>
<dbReference type="Proteomes" id="UP000577707">
    <property type="component" value="Unassembled WGS sequence"/>
</dbReference>
<dbReference type="SUPFAM" id="SSF48498">
    <property type="entry name" value="Tetracyclin repressor-like, C-terminal domain"/>
    <property type="match status" value="1"/>
</dbReference>
<protein>
    <submittedName>
        <fullName evidence="4">AcrR family transcriptional regulator</fullName>
    </submittedName>
</protein>
<dbReference type="InterPro" id="IPR054156">
    <property type="entry name" value="YxaF_TetR_C"/>
</dbReference>
<dbReference type="PANTHER" id="PTHR47506:SF3">
    <property type="entry name" value="HTH-TYPE TRANSCRIPTIONAL REGULATOR LMRA"/>
    <property type="match status" value="1"/>
</dbReference>
<dbReference type="PANTHER" id="PTHR47506">
    <property type="entry name" value="TRANSCRIPTIONAL REGULATORY PROTEIN"/>
    <property type="match status" value="1"/>
</dbReference>
<dbReference type="AlphaFoldDB" id="A0A7W5F817"/>
<dbReference type="EMBL" id="JACHXG010000003">
    <property type="protein sequence ID" value="MBB3088586.1"/>
    <property type="molecule type" value="Genomic_DNA"/>
</dbReference>
<dbReference type="InterPro" id="IPR036271">
    <property type="entry name" value="Tet_transcr_reg_TetR-rel_C_sf"/>
</dbReference>
<dbReference type="Pfam" id="PF21993">
    <property type="entry name" value="TetR_C_13_2"/>
    <property type="match status" value="1"/>
</dbReference>
<organism evidence="4 5">
    <name type="scientific">Nocardioides albus</name>
    <dbReference type="NCBI Taxonomy" id="1841"/>
    <lineage>
        <taxon>Bacteria</taxon>
        <taxon>Bacillati</taxon>
        <taxon>Actinomycetota</taxon>
        <taxon>Actinomycetes</taxon>
        <taxon>Propionibacteriales</taxon>
        <taxon>Nocardioidaceae</taxon>
        <taxon>Nocardioides</taxon>
    </lineage>
</organism>
<evidence type="ECO:0000256" key="1">
    <source>
        <dbReference type="ARBA" id="ARBA00023015"/>
    </source>
</evidence>
<gene>
    <name evidence="4" type="ORF">FHS12_001527</name>
</gene>
<evidence type="ECO:0000259" key="3">
    <source>
        <dbReference type="Pfam" id="PF21993"/>
    </source>
</evidence>
<comment type="caution">
    <text evidence="4">The sequence shown here is derived from an EMBL/GenBank/DDBJ whole genome shotgun (WGS) entry which is preliminary data.</text>
</comment>
<dbReference type="SUPFAM" id="SSF46689">
    <property type="entry name" value="Homeodomain-like"/>
    <property type="match status" value="1"/>
</dbReference>
<reference evidence="4 5" key="1">
    <citation type="submission" date="2020-08" db="EMBL/GenBank/DDBJ databases">
        <title>Genomic Encyclopedia of Type Strains, Phase III (KMG-III): the genomes of soil and plant-associated and newly described type strains.</title>
        <authorList>
            <person name="Whitman W."/>
        </authorList>
    </citation>
    <scope>NUCLEOTIDE SEQUENCE [LARGE SCALE GENOMIC DNA]</scope>
    <source>
        <strain evidence="4 5">CECT 3302</strain>
    </source>
</reference>
<evidence type="ECO:0000256" key="2">
    <source>
        <dbReference type="ARBA" id="ARBA00023163"/>
    </source>
</evidence>